<gene>
    <name evidence="2" type="ORF">CDOO_00980</name>
</gene>
<dbReference type="EMBL" id="CP006764">
    <property type="protein sequence ID" value="AIT62142.1"/>
    <property type="molecule type" value="Genomic_DNA"/>
</dbReference>
<organism evidence="2 3">
    <name type="scientific">Corynebacterium doosanense CAU 212 = DSM 45436</name>
    <dbReference type="NCBI Taxonomy" id="558173"/>
    <lineage>
        <taxon>Bacteria</taxon>
        <taxon>Bacillati</taxon>
        <taxon>Actinomycetota</taxon>
        <taxon>Actinomycetes</taxon>
        <taxon>Mycobacteriales</taxon>
        <taxon>Corynebacteriaceae</taxon>
        <taxon>Corynebacterium</taxon>
    </lineage>
</organism>
<evidence type="ECO:0000313" key="2">
    <source>
        <dbReference type="EMBL" id="AIT62142.1"/>
    </source>
</evidence>
<keyword evidence="3" id="KW-1185">Reference proteome</keyword>
<reference evidence="2 3" key="1">
    <citation type="submission" date="2013-09" db="EMBL/GenBank/DDBJ databases">
        <title>Complete genome sequence of Corynebacterium doosanense CAU 212(T) (=DSM 45436(T)), isolated from activated sludge.</title>
        <authorList>
            <person name="Schaffert L."/>
            <person name="Albersmeier A."/>
            <person name="Kalinowski J."/>
            <person name="Ruckert C."/>
        </authorList>
    </citation>
    <scope>NUCLEOTIDE SEQUENCE [LARGE SCALE GENOMIC DNA]</scope>
    <source>
        <strain evidence="2 3">CAU 212</strain>
    </source>
</reference>
<protein>
    <recommendedName>
        <fullName evidence="4">Centromere-binding protein ParB C-terminal domain-containing protein</fullName>
    </recommendedName>
</protein>
<evidence type="ECO:0000313" key="3">
    <source>
        <dbReference type="Proteomes" id="UP000029914"/>
    </source>
</evidence>
<evidence type="ECO:0008006" key="4">
    <source>
        <dbReference type="Google" id="ProtNLM"/>
    </source>
</evidence>
<dbReference type="AlphaFoldDB" id="A0A097IJ24"/>
<evidence type="ECO:0000256" key="1">
    <source>
        <dbReference type="SAM" id="MobiDB-lite"/>
    </source>
</evidence>
<dbReference type="RefSeq" id="WP_018022999.1">
    <property type="nucleotide sequence ID" value="NZ_AQUX01000019.1"/>
</dbReference>
<proteinExistence type="predicted"/>
<name>A0A097IJ24_9CORY</name>
<accession>A0A097IJ24</accession>
<dbReference type="KEGG" id="cdo:CDOO_00980"/>
<dbReference type="OrthoDB" id="5068673at2"/>
<feature type="compositionally biased region" description="Basic and acidic residues" evidence="1">
    <location>
        <begin position="112"/>
        <end position="122"/>
    </location>
</feature>
<sequence>MASVFEAESSRRELACNAGRPFPAATATLGPRARGVDGESHTYYLPVAVHERFVAAWAGSRTHTDAAASVSALASEILEAEAERLERTFNNGESFPPAPAGARGVDPQAARRQGEKMAELWQKRRSKKE</sequence>
<dbReference type="Gene3D" id="6.10.180.30">
    <property type="match status" value="1"/>
</dbReference>
<dbReference type="HOGENOM" id="CLU_1945122_0_0_11"/>
<dbReference type="Proteomes" id="UP000029914">
    <property type="component" value="Chromosome"/>
</dbReference>
<feature type="region of interest" description="Disordered" evidence="1">
    <location>
        <begin position="89"/>
        <end position="129"/>
    </location>
</feature>